<organism evidence="9 10">
    <name type="scientific">Microcella pacifica</name>
    <dbReference type="NCBI Taxonomy" id="2591847"/>
    <lineage>
        <taxon>Bacteria</taxon>
        <taxon>Bacillati</taxon>
        <taxon>Actinomycetota</taxon>
        <taxon>Actinomycetes</taxon>
        <taxon>Micrococcales</taxon>
        <taxon>Microbacteriaceae</taxon>
        <taxon>Microcella</taxon>
    </lineage>
</organism>
<dbReference type="InterPro" id="IPR001248">
    <property type="entry name" value="Pur-cyt_permease"/>
</dbReference>
<feature type="region of interest" description="Disordered" evidence="7">
    <location>
        <begin position="303"/>
        <end position="478"/>
    </location>
</feature>
<feature type="transmembrane region" description="Helical" evidence="8">
    <location>
        <begin position="892"/>
        <end position="912"/>
    </location>
</feature>
<evidence type="ECO:0000256" key="2">
    <source>
        <dbReference type="ARBA" id="ARBA00008974"/>
    </source>
</evidence>
<gene>
    <name evidence="9" type="ORF">FK219_011535</name>
</gene>
<dbReference type="RefSeq" id="WP_152584064.1">
    <property type="nucleotide sequence ID" value="NZ_VIKT02000023.1"/>
</dbReference>
<feature type="transmembrane region" description="Helical" evidence="8">
    <location>
        <begin position="702"/>
        <end position="723"/>
    </location>
</feature>
<feature type="transmembrane region" description="Helical" evidence="8">
    <location>
        <begin position="588"/>
        <end position="608"/>
    </location>
</feature>
<dbReference type="Pfam" id="PF02133">
    <property type="entry name" value="Transp_cyt_pur"/>
    <property type="match status" value="1"/>
</dbReference>
<evidence type="ECO:0008006" key="11">
    <source>
        <dbReference type="Google" id="ProtNLM"/>
    </source>
</evidence>
<feature type="compositionally biased region" description="Polar residues" evidence="7">
    <location>
        <begin position="96"/>
        <end position="108"/>
    </location>
</feature>
<keyword evidence="3" id="KW-0813">Transport</keyword>
<name>A0A9E5JQP9_9MICO</name>
<dbReference type="Proteomes" id="UP000818266">
    <property type="component" value="Unassembled WGS sequence"/>
</dbReference>
<dbReference type="PRINTS" id="PR01217">
    <property type="entry name" value="PRICHEXTENSN"/>
</dbReference>
<dbReference type="PANTHER" id="PTHR31806">
    <property type="entry name" value="PURINE-CYTOSINE PERMEASE FCY2-RELATED"/>
    <property type="match status" value="1"/>
</dbReference>
<keyword evidence="10" id="KW-1185">Reference proteome</keyword>
<feature type="region of interest" description="Disordered" evidence="7">
    <location>
        <begin position="1"/>
        <end position="249"/>
    </location>
</feature>
<feature type="compositionally biased region" description="Basic and acidic residues" evidence="7">
    <location>
        <begin position="329"/>
        <end position="339"/>
    </location>
</feature>
<evidence type="ECO:0000256" key="1">
    <source>
        <dbReference type="ARBA" id="ARBA00004141"/>
    </source>
</evidence>
<dbReference type="InterPro" id="IPR026030">
    <property type="entry name" value="Pur-cyt_permease_Fcy2/21/22"/>
</dbReference>
<evidence type="ECO:0000313" key="10">
    <source>
        <dbReference type="Proteomes" id="UP000818266"/>
    </source>
</evidence>
<dbReference type="AlphaFoldDB" id="A0A9E5JQP9"/>
<dbReference type="EMBL" id="VIKT02000023">
    <property type="protein sequence ID" value="NHF63855.1"/>
    <property type="molecule type" value="Genomic_DNA"/>
</dbReference>
<feature type="transmembrane region" description="Helical" evidence="8">
    <location>
        <begin position="735"/>
        <end position="755"/>
    </location>
</feature>
<evidence type="ECO:0000256" key="4">
    <source>
        <dbReference type="ARBA" id="ARBA00022692"/>
    </source>
</evidence>
<dbReference type="GO" id="GO:0005886">
    <property type="term" value="C:plasma membrane"/>
    <property type="evidence" value="ECO:0007669"/>
    <property type="project" value="TreeGrafter"/>
</dbReference>
<feature type="transmembrane region" description="Helical" evidence="8">
    <location>
        <begin position="985"/>
        <end position="1007"/>
    </location>
</feature>
<feature type="transmembrane region" description="Helical" evidence="8">
    <location>
        <begin position="823"/>
        <end position="849"/>
    </location>
</feature>
<feature type="compositionally biased region" description="Pro residues" evidence="7">
    <location>
        <begin position="317"/>
        <end position="328"/>
    </location>
</feature>
<evidence type="ECO:0000313" key="9">
    <source>
        <dbReference type="EMBL" id="NHF63855.1"/>
    </source>
</evidence>
<feature type="compositionally biased region" description="Low complexity" evidence="7">
    <location>
        <begin position="340"/>
        <end position="369"/>
    </location>
</feature>
<accession>A0A9E5JQP9</accession>
<dbReference type="OrthoDB" id="9809167at2"/>
<feature type="transmembrane region" description="Helical" evidence="8">
    <location>
        <begin position="559"/>
        <end position="581"/>
    </location>
</feature>
<evidence type="ECO:0000256" key="8">
    <source>
        <dbReference type="SAM" id="Phobius"/>
    </source>
</evidence>
<feature type="compositionally biased region" description="Low complexity" evidence="7">
    <location>
        <begin position="65"/>
        <end position="91"/>
    </location>
</feature>
<proteinExistence type="inferred from homology"/>
<dbReference type="PANTHER" id="PTHR31806:SF1">
    <property type="entry name" value="PURINE-CYTOSINE PERMEASE FCY2-RELATED"/>
    <property type="match status" value="1"/>
</dbReference>
<feature type="transmembrane region" description="Helical" evidence="8">
    <location>
        <begin position="861"/>
        <end position="880"/>
    </location>
</feature>
<comment type="similarity">
    <text evidence="2">Belongs to the purine-cytosine permease (2.A.39) family.</text>
</comment>
<evidence type="ECO:0000256" key="7">
    <source>
        <dbReference type="SAM" id="MobiDB-lite"/>
    </source>
</evidence>
<dbReference type="GO" id="GO:0022857">
    <property type="term" value="F:transmembrane transporter activity"/>
    <property type="evidence" value="ECO:0007669"/>
    <property type="project" value="InterPro"/>
</dbReference>
<protein>
    <recommendedName>
        <fullName evidence="11">Purine-cytosine permease-like protein</fullName>
    </recommendedName>
</protein>
<keyword evidence="4 8" id="KW-0812">Transmembrane</keyword>
<feature type="compositionally biased region" description="Acidic residues" evidence="7">
    <location>
        <begin position="1"/>
        <end position="13"/>
    </location>
</feature>
<reference evidence="9 10" key="1">
    <citation type="submission" date="2020-03" db="EMBL/GenBank/DDBJ databases">
        <title>Chryseoglobus sp. isolated from a deep-sea seamount.</title>
        <authorList>
            <person name="Zhang D.-C."/>
        </authorList>
    </citation>
    <scope>NUCLEOTIDE SEQUENCE [LARGE SCALE GENOMIC DNA]</scope>
    <source>
        <strain evidence="9 10">KN1116</strain>
    </source>
</reference>
<feature type="transmembrane region" description="Helical" evidence="8">
    <location>
        <begin position="620"/>
        <end position="640"/>
    </location>
</feature>
<evidence type="ECO:0000256" key="5">
    <source>
        <dbReference type="ARBA" id="ARBA00022989"/>
    </source>
</evidence>
<feature type="region of interest" description="Disordered" evidence="7">
    <location>
        <begin position="520"/>
        <end position="548"/>
    </location>
</feature>
<feature type="transmembrane region" description="Helical" evidence="8">
    <location>
        <begin position="647"/>
        <end position="670"/>
    </location>
</feature>
<feature type="transmembrane region" description="Helical" evidence="8">
    <location>
        <begin position="775"/>
        <end position="803"/>
    </location>
</feature>
<dbReference type="Gene3D" id="1.10.4160.10">
    <property type="entry name" value="Hydantoin permease"/>
    <property type="match status" value="1"/>
</dbReference>
<sequence length="1055" mass="106836">MVDEQQPPEDDATSMEPPGPRRSTYTPPPTDAQYDASATDDDALAGALAQEFRRWTPPPRRSESTPESGHASESPAAAPSTSAPLPSESAPVESTPVESTPVESTPVESTPVEAAPVESAPPPPAYRAPTEPAPAEPSPPAASTWWSAPPAQPAPPTSPGAEQPSDEPAATAPHSAPTYSPSRAVPAEPVPPAAPQQPAASPMAGAPADAAPAPDGPGSSAPSIPAPPRRESMTDEQLLAAADLDSPDHDTSALLDLLEQQLTLREAEVARLGEWERQVRETAGPEAEPLVAEVRAQFTGSIPVVGGVTAPPRAAEPAPPVPLPPEPAPTDHESSERHASAPAAEPAPTPSEEAPAAPASVEPVPAPQSGPELDLALADAPPPYGASAADVPPPPSAAVDDDAPPPLVEPETSAPGSLDPEVLTGPTSLEAIFGAAVASENVEPTADESAPETGESSPETAVEDPRVEEPVTSDADPATALGFEDLLRESDPELDTAPGLRVAEASAAVAATATTVPPAEAALRSDAIEPTSPPATRVEPTGLEPTPAEQRAGASVRLFWLWFAVNSSVVSIGLGAVVFSLGMSLRQAILATLIGVAMSFLPLGLGTLASKWSGQPTMVVSRATFGMAGNVVPALVALVSRALWASALLWMLAAGVAEVLVGGEVVTALGRLELSLIAAGLALILAALIAGFGFGMIAVVSAVVSVLAGILVVGIILLTVEYVDLDLALSVADGPWALLATGAILVFSVVGLAWAHGSGDVARYQAKGTSGTAAVLWATFGATIPSFLLIGWGTVLAASNPFIAEGLASNPIDLISRLLPLWYPAPLIAAVALSLIAAAALALYSGGFAMQSLGARLSRPMAVLVTVVVSGALLAALLLVVTDLDSLFRDVLTTLAVPIAAWAGIFGAEISLRAATRSGRLHAPSLLRSGGMYPAIRWVNLVMLLVATAVGWGFTTATVVGLQWQGYLWGVVELSADDALVSSDLGVAVALGLGLLTPLVAGVPGLLRIQRAERAASGITLPQASLAGDGAGEHAGEATATGTTSMIVTGAERAP</sequence>
<keyword evidence="6 8" id="KW-0472">Membrane</keyword>
<feature type="transmembrane region" description="Helical" evidence="8">
    <location>
        <begin position="676"/>
        <end position="695"/>
    </location>
</feature>
<evidence type="ECO:0000256" key="3">
    <source>
        <dbReference type="ARBA" id="ARBA00022448"/>
    </source>
</evidence>
<keyword evidence="5 8" id="KW-1133">Transmembrane helix</keyword>
<comment type="caution">
    <text evidence="9">The sequence shown here is derived from an EMBL/GenBank/DDBJ whole genome shotgun (WGS) entry which is preliminary data.</text>
</comment>
<comment type="subcellular location">
    <subcellularLocation>
        <location evidence="1">Membrane</location>
        <topology evidence="1">Multi-pass membrane protein</topology>
    </subcellularLocation>
</comment>
<feature type="compositionally biased region" description="Low complexity" evidence="7">
    <location>
        <begin position="196"/>
        <end position="223"/>
    </location>
</feature>
<feature type="compositionally biased region" description="Pro residues" evidence="7">
    <location>
        <begin position="119"/>
        <end position="140"/>
    </location>
</feature>
<evidence type="ECO:0000256" key="6">
    <source>
        <dbReference type="ARBA" id="ARBA00023136"/>
    </source>
</evidence>
<feature type="transmembrane region" description="Helical" evidence="8">
    <location>
        <begin position="938"/>
        <end position="965"/>
    </location>
</feature>